<dbReference type="InterPro" id="IPR012334">
    <property type="entry name" value="Pectin_lyas_fold"/>
</dbReference>
<evidence type="ECO:0000256" key="3">
    <source>
        <dbReference type="ARBA" id="ARBA00022729"/>
    </source>
</evidence>
<gene>
    <name evidence="5" type="ORF">DPV79_34785</name>
</gene>
<evidence type="ECO:0000259" key="4">
    <source>
        <dbReference type="SMART" id="SM00912"/>
    </source>
</evidence>
<dbReference type="InterPro" id="IPR011050">
    <property type="entry name" value="Pectin_lyase_fold/virulence"/>
</dbReference>
<feature type="domain" description="Filamentous haemagglutinin FhaB/tRNA nuclease CdiA-like TPS" evidence="4">
    <location>
        <begin position="149"/>
        <end position="262"/>
    </location>
</feature>
<dbReference type="Proteomes" id="UP000252458">
    <property type="component" value="Unassembled WGS sequence"/>
</dbReference>
<dbReference type="SUPFAM" id="SSF51126">
    <property type="entry name" value="Pectin lyase-like"/>
    <property type="match status" value="1"/>
</dbReference>
<dbReference type="InterPro" id="IPR021026">
    <property type="entry name" value="Filamn_hemagglutn_DUF3739"/>
</dbReference>
<dbReference type="InterPro" id="IPR050909">
    <property type="entry name" value="Bact_Autotransporter_VF"/>
</dbReference>
<keyword evidence="2" id="KW-0964">Secreted</keyword>
<dbReference type="Pfam" id="PF12545">
    <property type="entry name" value="DUF3739"/>
    <property type="match status" value="1"/>
</dbReference>
<organism evidence="5 6">
    <name type="scientific">Burkholderia reimsis</name>
    <dbReference type="NCBI Taxonomy" id="2234132"/>
    <lineage>
        <taxon>Bacteria</taxon>
        <taxon>Pseudomonadati</taxon>
        <taxon>Pseudomonadota</taxon>
        <taxon>Betaproteobacteria</taxon>
        <taxon>Burkholderiales</taxon>
        <taxon>Burkholderiaceae</taxon>
        <taxon>Burkholderia</taxon>
    </lineage>
</organism>
<sequence>MAARARTARQPDATGSRPVLKSELRPLVRAVALMLLAGASAHVHAAGIMNLGAAAARASGGGAGGAGGAPGMPNLGVSAQQALQASQPSIRNLGYAAHAIAAQIAAQQNAAAAAAKLPSTVPNGLTPGGLQVAAGASSDTNNPVLWFNANAPTQNVDSSGHVNVDVKQTGQNAVLTWETMNVGRQTTLNFDQSGGTQTNGANNWAVLNRINDPSGRPSQILGNITAQGAVYVINRNGVLFGAGSQVNVHSLVASSLNLLDMKNQLVPTPAGIVASNQQFLSLPAGTTGGLAYPQSGSSSGTAGDGGKPNEVLGLGSQALLSGAYQPPGDVTIEQGASITTHTNGTASDGGFVLVAAPNVTNAGSIAATSGQVVLAAGVGVSLRPNGAGTSGNPQVLLPELSGQIVTVDPATGASIDVTPAGTLTNTGIVQAARGNVNLLGSRVAQNGVVGVTTSVNTPGTITISTADEYASNNPLGNPYTGSTPVTGGPGGGDNVNRAGLLSFGPGSVTTVLPDNNGQTATSTPGTTFTPGGIAMTAGSVWFQGGSLIEAPGSNVSVTAYAPSVVTNQVSGQTAVPGRIYVDDGATIDVSGLADVQAPISQTLVTVDRIGQNELADSPLLRNSFLFGLKGVVVDSTLSGTRSDGVQWVGSPILNLSGYVNLIPRTVDQLLTNGGTITLSGNEVMTATGSSMNLNGGYVHYDGGMVNTTRLVDANGAIVPIGQASPYDRYVGIAGQFVESHPRWGVTKSWFNPLQTGGTYQSDTIVGGNAGTLDLFASQALVLDGDISAQAFGGAKQMQGNSLPSGGTFNLGADPKLAGTALAGMTWNSAANTASLPLNALSGLTILQDSAPQLSALMPGFSIDTPLDKGAPQSLAANDPNNLPATRVVPVATLNNGGFANLNVTEDKNAGKGIVVGQGAQLNLQPGGSISLNSPAVGADVTVAGRLSAPSGSISITSGGNVVVGPQGALSAAGQWVNNDVQAAPGTTPGNSQFINGGSISLSARENATFVNGTAVDATGSILLQPGSVLDVSGGGEMLANGQLLMQNGVPAGRGGNVALQTYAVPAGGAQFGHTNDGGANLPDTQPTAGTIAMGGTILSDGFSGGGTMTLGALGFRIGGDKAAAAPWDVYLPENFFAQQGFGKYVLNAYYDSTIAPGATVALTQRNLLPDALALQQTGSGASLSAGGLTTVGQLDAYHRQPTGLVLTGGNAVSWLTAANNGAVPSYPGVTGAVTLSSGASIHADAGAGIVLASPKQVTVLGSVVAPGGSIVLSADTGTTAPQPGQFNVFTPSNSRSAWLGSDATLDVSGVALANPLAAPVKIGGTTVVPNTGKVLPGGSVTLSSDAGYVVTQAGSKIDVSGVSANFDRLQANGTYASQPVWSDAGSITLSAAYGLFADGTLAGYGGASQARGGTLTILPHQNNGSAGATALVVRSSGMLVPVGVAPGQDFSTAIDPTTGQPIGQPTGVIQFATDRLNDSGIANLVLGDSTPSPIPASVPPIVFAGDVNLALPESVTLNTGRIAAIGMDQLSTLLSTPALPAGGNSVLTNLLAQPPAHPLGTTVTIGAPYVVLAGPVLTSSSPAFTPVATLSDATLNVNASFLDLRNQIQLNNIGQATLASRGDIRLSSTGAVQSGPAGLAPGMLYTPGNVSFNAADVYPATGSTFIVDAVGPVDSTTGKPAPTTVTFGTTGVSGTPLSAGGTLLVDATNIVQGGTVRAPSGTLVFGVGDPTNSATQKQFGNLLLVATDSVTFANGSVTSVSNGGSIIPFGTTVDGVEWQFNPIAGTTASDLTAPPAKYIGVNGTSVALNKGATIDLSGGGDLQAAEWVPGTGGTRDVLSQYNVSYASGKGATAVPVNAGGGNVYAIVPGTQSPVAAYDPLFAQTVQPDVASNGTPTTKTVTLGVGQAGLNDAIGKAVYLSGVPGLAPGYYTLLPGKYATLPGAYRVTVSATTGNVVPGASQVLPDGTVMTAGYFADAVTGGRSATPTLFNVQSGATWQQYSQYTLKGANDFFTAQAAKQGNVTPPLPVDGGQLVLAATKALTLGATLNAAAGPGGAPAEVDIASQDIQITGSGSAALPGYLQIGGEALDSLGAGSLLIGGTRAATTKGVTITPIANSVVVSNDGNSSLKGPEILLVTKTDASGTDPSAANGLRVDAGASITAAGDYPAAKDQPITIAGDGALLRVSNGAMAPLARTGGTGTGLLTVGAGATLSGGQALMLDSSGNLKVDPSAVLSGKAITVDGSAITFTNASGAAAAALPGFVIDPAGLAQLANADLVSLRSYGAMGFVGDVSATFGKRVDLSAGTFTSDGGRVTLNGQQIAFTNETGAANGTVTPGSGALTVNAKEIDFGTGTKTLSGFSSANLTATGGIVGQGTGTFDFGALPVTLNAPVYLADTSSASTVKTTGALTLNSAAGTALTNAPVGGAWKFVGGTLADNGATIAAPAGNVSLEATTGNLTIGGGSTVSSAGVSKQFFDVTQYAPAGSIILTADAGTVDVQPGATLDFSGAKGGGAAGSLTLSAPKQVASLNGTIKGGATNGYAGGSLSLDTGGAADLDSLAKTLASSGVNQSIDIHTRSGNLTLSAGNALTARAVSLTADGGAGNASDTANGNVNVLGTIDASGKAGGQISLYGKSGVDIEGSLLAKATDASQRGGKVAIGTSATFDPAVADPYNATYGYENVSAAQSGLIRLGSNASIDVSGGTPGGTLDGTVNFRAPLLRDGTVNIALDGGGVHGSRKTTVEAYAVWSAADATTGSQHFDGLIDPAGWYDGSGHLLAGTFTVPGSTPATYSYTPGGAGGGTLVNNATGESTAVSEDQLRNGISGSGFTGLTGAYFVAGAANADHVAFYGYRADGSGTSPGTLMAFVQHGPDGVAGQFARASLQNFSVVPGIELDNPGNAVNGGNISVLSNWNLGAGAPNNSGSITPDFRYRSTIAPTLTFRAANDFDAYASISDGFYQSQVASILGGVGPVTATGTYTDAKQKFDQLVSIDDPTQVTVTFTNGDTASLMSLDPNATLASPLMGQTAGYYSAYLSYTGAWQQDIEAWTSPDTASNYIGHILPVRPSTTPALVLADFATYSDYLTAYWGPDLTGAKSSTSYLYGYSRASVIRFGTPAAPTPPVGLQPNSGNSAQAAYLADYSNYMLAYSDYFNSRWPSFFAPRNSYNMFYAPIAPASVPDTGIVNIGALPGNAVANVPTPNNPMPVAFATLLGGGSSSYRIVSGADVQSANPLALQPVSTLTNAGATSAGTGNVMLSGHTGYVDSNGLTLVEPVTIRTGTGSIDVAAGNGVSLFDTNKTADSSTLIVPGVIYTAGAPAAGAPSVGTAVVIAHAPSGGLQDVLVTPAVNPDSAGDITIHAQGDIDGMQSVIDTKGAVTGSTGNDIGQYWWQWMQITAGKTTDGQVVVAPLTRTSIDFGAFDQGVMSVGGNVSISAGGNISDLAVSLPTTWYLNGSGKPVTVGGGNLTVRAGGDILSGDYFVAKGAGTISAGGRIGSDISIAPRVLGAGPIDVSTVLATQDGIFDVTARQGVGIGAVLNPSYSSSFLQSGGQPTGVINLSSYGQYPDNQVYSPTSAVNVLSTTGDVQLGALGGALTGANGVLPASLSMTAFDGAIDIQSGGVLYPSAVGQLNLIASQSVYLSNVSATRIDAALPKTFGLSDADPSQMPSPTNPSLTPNIPALTNTTLAAHALNPLHGADLQPVRVYSLNGSIVNGGINTSVTGDGFYQNLVTFSVDKPALLQAGQDIVNLAFWGQNLRSSDVTRVVAGRDIYDTPISTTTGAVPVLSLGGPGWFDVQAGRNIGPLTSQAELYNRKVNVGGLMHLFTGIDAVGNANNPNLPHESASINVLFGVGPGIDLPGFVSTYVAPGSSVAGVPSATPALIAFMEQYDAGIGVDTGLQADKDAALAKVGRLTADEAWKQFQALPSYVQQLFAEKVLFGVLAQVGADFNDPASRYSGQYARGYQAINTLFPASFGYTANNLGGGSNGSNKQVATGDLDIRSTTIQTQQGGDVTILGPGGQALVGSTTAPPQIVDSTGNVVAGPGTMGILTLEKGNVDIFTDQSVLLAQSRIFTEQGGDMTIWSSNGDINAGKGAKTSADTPAPQYVCDANHYCTVDSRGQVTGAGIATLQSIPGAPKGTVNLIAPRGTVDAGDAGIRAGNLNVAALRVVNADNIQVTGKATGIPLVQAVNTGALTAASSAASAASQVAQDIARNNASGVAPRRWTISVQVEGFGDNGADGGSKRRRSEQVGYDSSNSVSLLGFGAAAGATQKALLSKEELAKLNRL</sequence>
<dbReference type="EMBL" id="QMFZ01000044">
    <property type="protein sequence ID" value="RBB33500.1"/>
    <property type="molecule type" value="Genomic_DNA"/>
</dbReference>
<dbReference type="InterPro" id="IPR008638">
    <property type="entry name" value="FhaB/CdiA-like_TPS"/>
</dbReference>
<comment type="caution">
    <text evidence="5">The sequence shown here is derived from an EMBL/GenBank/DDBJ whole genome shotgun (WGS) entry which is preliminary data.</text>
</comment>
<evidence type="ECO:0000313" key="6">
    <source>
        <dbReference type="Proteomes" id="UP000252458"/>
    </source>
</evidence>
<reference evidence="5 6" key="1">
    <citation type="submission" date="2018-06" db="EMBL/GenBank/DDBJ databases">
        <title>Draft genome sequence of Burkholderia reimsis strain BE51 isolated from a French agricultural soil.</title>
        <authorList>
            <person name="Esmaeel Q."/>
        </authorList>
    </citation>
    <scope>NUCLEOTIDE SEQUENCE [LARGE SCALE GENOMIC DNA]</scope>
    <source>
        <strain evidence="5 6">BE51</strain>
    </source>
</reference>
<proteinExistence type="predicted"/>
<evidence type="ECO:0000256" key="2">
    <source>
        <dbReference type="ARBA" id="ARBA00022525"/>
    </source>
</evidence>
<dbReference type="NCBIfam" id="TIGR01901">
    <property type="entry name" value="adhes_NPXG"/>
    <property type="match status" value="1"/>
</dbReference>
<comment type="subcellular location">
    <subcellularLocation>
        <location evidence="1">Secreted</location>
    </subcellularLocation>
</comment>
<dbReference type="PANTHER" id="PTHR12338:SF8">
    <property type="entry name" value="HEME_HEMOPEXIN-BINDING PROTEIN"/>
    <property type="match status" value="1"/>
</dbReference>
<evidence type="ECO:0000256" key="1">
    <source>
        <dbReference type="ARBA" id="ARBA00004613"/>
    </source>
</evidence>
<keyword evidence="6" id="KW-1185">Reference proteome</keyword>
<dbReference type="Gene3D" id="2.160.20.10">
    <property type="entry name" value="Single-stranded right-handed beta-helix, Pectin lyase-like"/>
    <property type="match status" value="2"/>
</dbReference>
<dbReference type="GO" id="GO:0005576">
    <property type="term" value="C:extracellular region"/>
    <property type="evidence" value="ECO:0007669"/>
    <property type="project" value="UniProtKB-SubCell"/>
</dbReference>
<evidence type="ECO:0000313" key="5">
    <source>
        <dbReference type="EMBL" id="RBB33500.1"/>
    </source>
</evidence>
<keyword evidence="3" id="KW-0732">Signal</keyword>
<dbReference type="SMART" id="SM00912">
    <property type="entry name" value="Haemagg_act"/>
    <property type="match status" value="1"/>
</dbReference>
<accession>A0A365QJU7</accession>
<dbReference type="PANTHER" id="PTHR12338">
    <property type="entry name" value="AUTOTRANSPORTER"/>
    <property type="match status" value="1"/>
</dbReference>
<name>A0A365QJU7_9BURK</name>
<protein>
    <submittedName>
        <fullName evidence="5">Filamentous hemagglutinin</fullName>
    </submittedName>
</protein>